<dbReference type="KEGG" id="hbq:QI031_15605"/>
<protein>
    <submittedName>
        <fullName evidence="2">Uncharacterized protein</fullName>
    </submittedName>
</protein>
<dbReference type="RefSeq" id="WP_281480578.1">
    <property type="nucleotide sequence ID" value="NZ_CP124543.1"/>
</dbReference>
<keyword evidence="3" id="KW-1185">Reference proteome</keyword>
<sequence>MLKPLLLSGWFRVQPFLNYFVVVMLIAPLIAASGHSTSAKQSKSVAKVTSEAGDSDSIPQEMATVSQPDLTEILKPSEVDSRTEESNSARLAIDGVEEVPVLQENKIESLVVEDYSVSSSNLTAADTLAAVELAPIPEIPVNKLNLVQKLKAAKIQSLAKENNSLSKKVPVTKSLAAVHVTPVAPILTESQPNSTTEAPVTEQPDEEQSVQADPIGSPHPIPWKWIVATQETIGTKGNSGVRYYRSVPVISPDGRYAVYSRVQMEVKPEMYNSRVTSVLFVEDQQTKKLRVMASTASVNDPLLTTNVSLSEQDDKNGKIGVLVPVSWSEKSDRFLARKFEGVFNTGDATDQAVIWDRHKDHANTVAPSQEKDGHEKIAVLLGWSKNQPDRVLFRAGEIGEENWPLVQVGTDGKTVNTTDTDQPITFGQKVTEVWAGPQVASR</sequence>
<accession>A0AAJ6NN19</accession>
<feature type="region of interest" description="Disordered" evidence="1">
    <location>
        <begin position="186"/>
        <end position="217"/>
    </location>
</feature>
<gene>
    <name evidence="2" type="ORF">QI031_15605</name>
</gene>
<feature type="region of interest" description="Disordered" evidence="1">
    <location>
        <begin position="45"/>
        <end position="69"/>
    </location>
</feature>
<dbReference type="AlphaFoldDB" id="A0AAJ6NN19"/>
<evidence type="ECO:0000313" key="3">
    <source>
        <dbReference type="Proteomes" id="UP001223520"/>
    </source>
</evidence>
<dbReference type="Proteomes" id="UP001223520">
    <property type="component" value="Chromosome"/>
</dbReference>
<dbReference type="EMBL" id="CP124543">
    <property type="protein sequence ID" value="WGV23253.1"/>
    <property type="molecule type" value="Genomic_DNA"/>
</dbReference>
<name>A0AAJ6NN19_9CYAN</name>
<evidence type="ECO:0000313" key="2">
    <source>
        <dbReference type="EMBL" id="WGV23253.1"/>
    </source>
</evidence>
<reference evidence="2 3" key="1">
    <citation type="journal article" date="2023" name="Limnol Oceanogr Lett">
        <title>Environmental adaptations by the intertidal Antarctic cyanobacterium Halotia branconii CENA392 as revealed using long-read genome sequencing.</title>
        <authorList>
            <person name="Dextro R.B."/>
            <person name="Delbaje E."/>
            <person name="Freitas P.N.N."/>
            <person name="Geraldes V."/>
            <person name="Pinto E."/>
            <person name="Long P.F."/>
            <person name="Fiore M.F."/>
        </authorList>
    </citation>
    <scope>NUCLEOTIDE SEQUENCE [LARGE SCALE GENOMIC DNA]</scope>
    <source>
        <strain evidence="2 3">CENA392</strain>
    </source>
</reference>
<organism evidence="2 3">
    <name type="scientific">Halotia branconii CENA392</name>
    <dbReference type="NCBI Taxonomy" id="1539056"/>
    <lineage>
        <taxon>Bacteria</taxon>
        <taxon>Bacillati</taxon>
        <taxon>Cyanobacteriota</taxon>
        <taxon>Cyanophyceae</taxon>
        <taxon>Nostocales</taxon>
        <taxon>Nodulariaceae</taxon>
        <taxon>Halotia</taxon>
    </lineage>
</organism>
<feature type="compositionally biased region" description="Polar residues" evidence="1">
    <location>
        <begin position="188"/>
        <end position="198"/>
    </location>
</feature>
<evidence type="ECO:0000256" key="1">
    <source>
        <dbReference type="SAM" id="MobiDB-lite"/>
    </source>
</evidence>
<proteinExistence type="predicted"/>